<keyword evidence="3" id="KW-1185">Reference proteome</keyword>
<dbReference type="STRING" id="2316362.A0A4Q2DBJ2"/>
<comment type="caution">
    <text evidence="2">The sequence shown here is derived from an EMBL/GenBank/DDBJ whole genome shotgun (WGS) entry which is preliminary data.</text>
</comment>
<name>A0A4Q2DBJ2_9AGAR</name>
<dbReference type="InterPro" id="IPR029063">
    <property type="entry name" value="SAM-dependent_MTases_sf"/>
</dbReference>
<dbReference type="GO" id="GO:0008757">
    <property type="term" value="F:S-adenosylmethionine-dependent methyltransferase activity"/>
    <property type="evidence" value="ECO:0007669"/>
    <property type="project" value="InterPro"/>
</dbReference>
<dbReference type="AlphaFoldDB" id="A0A4Q2DBJ2"/>
<dbReference type="CDD" id="cd02440">
    <property type="entry name" value="AdoMet_MTases"/>
    <property type="match status" value="1"/>
</dbReference>
<sequence>MDDALILGDYDFNVPSDKKNKSFDPKKLLLPIKKAEKRLMFLQYQTWQRLVGNKLVLAPVSFKSNERILEVATGAGTSSPSHDLTAHNLILSLFFNIQIGFWMLDFAVTLPRTVTLHGVDRSSRHFPKQHPENVSFSTCAATALPFSWQDYFDFVHQRFLSLSLTLYEWKAAISEIHRVLKPGAWVQIGEVYPAFPSGEFGSKQKALFYAMSQSRGLDLDIPLQLSEHLTSIGFVNVSVEESAGECGSEYGSQGKGNKGRMLAVTKSMKSEVIRAGGFGIVNSKKEFDEIVKGLEKEYDQGESRIRFFTCIAQKPLPVESP</sequence>
<accession>A0A4Q2DBJ2</accession>
<organism evidence="2 3">
    <name type="scientific">Candolleomyces aberdarensis</name>
    <dbReference type="NCBI Taxonomy" id="2316362"/>
    <lineage>
        <taxon>Eukaryota</taxon>
        <taxon>Fungi</taxon>
        <taxon>Dikarya</taxon>
        <taxon>Basidiomycota</taxon>
        <taxon>Agaricomycotina</taxon>
        <taxon>Agaricomycetes</taxon>
        <taxon>Agaricomycetidae</taxon>
        <taxon>Agaricales</taxon>
        <taxon>Agaricineae</taxon>
        <taxon>Psathyrellaceae</taxon>
        <taxon>Candolleomyces</taxon>
    </lineage>
</organism>
<dbReference type="SUPFAM" id="SSF53335">
    <property type="entry name" value="S-adenosyl-L-methionine-dependent methyltransferases"/>
    <property type="match status" value="1"/>
</dbReference>
<reference evidence="2 3" key="1">
    <citation type="submission" date="2019-01" db="EMBL/GenBank/DDBJ databases">
        <title>Draft genome sequence of Psathyrella aberdarensis IHI B618.</title>
        <authorList>
            <person name="Buettner E."/>
            <person name="Kellner H."/>
        </authorList>
    </citation>
    <scope>NUCLEOTIDE SEQUENCE [LARGE SCALE GENOMIC DNA]</scope>
    <source>
        <strain evidence="2 3">IHI B618</strain>
    </source>
</reference>
<dbReference type="Proteomes" id="UP000290288">
    <property type="component" value="Unassembled WGS sequence"/>
</dbReference>
<dbReference type="Gene3D" id="3.40.50.150">
    <property type="entry name" value="Vaccinia Virus protein VP39"/>
    <property type="match status" value="1"/>
</dbReference>
<dbReference type="OrthoDB" id="184880at2759"/>
<evidence type="ECO:0000313" key="3">
    <source>
        <dbReference type="Proteomes" id="UP000290288"/>
    </source>
</evidence>
<evidence type="ECO:0000313" key="2">
    <source>
        <dbReference type="EMBL" id="RXW16116.1"/>
    </source>
</evidence>
<dbReference type="Pfam" id="PF13649">
    <property type="entry name" value="Methyltransf_25"/>
    <property type="match status" value="1"/>
</dbReference>
<feature type="domain" description="Methyltransferase" evidence="1">
    <location>
        <begin position="118"/>
        <end position="183"/>
    </location>
</feature>
<dbReference type="EMBL" id="SDEE01000474">
    <property type="protein sequence ID" value="RXW16116.1"/>
    <property type="molecule type" value="Genomic_DNA"/>
</dbReference>
<evidence type="ECO:0000259" key="1">
    <source>
        <dbReference type="Pfam" id="PF13649"/>
    </source>
</evidence>
<gene>
    <name evidence="2" type="ORF">EST38_g9742</name>
</gene>
<dbReference type="InterPro" id="IPR041698">
    <property type="entry name" value="Methyltransf_25"/>
</dbReference>
<proteinExistence type="predicted"/>
<protein>
    <recommendedName>
        <fullName evidence="1">Methyltransferase domain-containing protein</fullName>
    </recommendedName>
</protein>